<dbReference type="Gene3D" id="3.40.50.1000">
    <property type="entry name" value="HAD superfamily/HAD-like"/>
    <property type="match status" value="1"/>
</dbReference>
<dbReference type="GO" id="GO:0016791">
    <property type="term" value="F:phosphatase activity"/>
    <property type="evidence" value="ECO:0007669"/>
    <property type="project" value="TreeGrafter"/>
</dbReference>
<dbReference type="SFLD" id="SFLDS00003">
    <property type="entry name" value="Haloacid_Dehalogenase"/>
    <property type="match status" value="1"/>
</dbReference>
<dbReference type="InterPro" id="IPR036412">
    <property type="entry name" value="HAD-like_sf"/>
</dbReference>
<keyword evidence="2" id="KW-1185">Reference proteome</keyword>
<proteinExistence type="predicted"/>
<evidence type="ECO:0000313" key="2">
    <source>
        <dbReference type="Proteomes" id="UP001219525"/>
    </source>
</evidence>
<evidence type="ECO:0000313" key="1">
    <source>
        <dbReference type="EMBL" id="KAJ7187485.1"/>
    </source>
</evidence>
<name>A0AAD6Y2R7_9AGAR</name>
<dbReference type="AlphaFoldDB" id="A0AAD6Y2R7"/>
<dbReference type="PANTHER" id="PTHR18901:SF38">
    <property type="entry name" value="PSEUDOURIDINE-5'-PHOSPHATASE"/>
    <property type="match status" value="1"/>
</dbReference>
<dbReference type="PANTHER" id="PTHR18901">
    <property type="entry name" value="2-DEOXYGLUCOSE-6-PHOSPHATE PHOSPHATASE 2"/>
    <property type="match status" value="1"/>
</dbReference>
<reference evidence="1" key="1">
    <citation type="submission" date="2023-03" db="EMBL/GenBank/DDBJ databases">
        <title>Massive genome expansion in bonnet fungi (Mycena s.s.) driven by repeated elements and novel gene families across ecological guilds.</title>
        <authorList>
            <consortium name="Lawrence Berkeley National Laboratory"/>
            <person name="Harder C.B."/>
            <person name="Miyauchi S."/>
            <person name="Viragh M."/>
            <person name="Kuo A."/>
            <person name="Thoen E."/>
            <person name="Andreopoulos B."/>
            <person name="Lu D."/>
            <person name="Skrede I."/>
            <person name="Drula E."/>
            <person name="Henrissat B."/>
            <person name="Morin E."/>
            <person name="Kohler A."/>
            <person name="Barry K."/>
            <person name="LaButti K."/>
            <person name="Morin E."/>
            <person name="Salamov A."/>
            <person name="Lipzen A."/>
            <person name="Mereny Z."/>
            <person name="Hegedus B."/>
            <person name="Baldrian P."/>
            <person name="Stursova M."/>
            <person name="Weitz H."/>
            <person name="Taylor A."/>
            <person name="Grigoriev I.V."/>
            <person name="Nagy L.G."/>
            <person name="Martin F."/>
            <person name="Kauserud H."/>
        </authorList>
    </citation>
    <scope>NUCLEOTIDE SEQUENCE</scope>
    <source>
        <strain evidence="1">9144</strain>
    </source>
</reference>
<protein>
    <submittedName>
        <fullName evidence="1">HAD-like domain-containing protein</fullName>
    </submittedName>
</protein>
<dbReference type="EMBL" id="JARJCW010000197">
    <property type="protein sequence ID" value="KAJ7187485.1"/>
    <property type="molecule type" value="Genomic_DNA"/>
</dbReference>
<comment type="caution">
    <text evidence="1">The sequence shown here is derived from an EMBL/GenBank/DDBJ whole genome shotgun (WGS) entry which is preliminary data.</text>
</comment>
<dbReference type="InterPro" id="IPR023214">
    <property type="entry name" value="HAD_sf"/>
</dbReference>
<sequence>MSPRNVEYVLLDVDGLLINSEDAYSTVKSNILAKYGKEFTPELKAHVMATPARESAARILATYPDVPLTIDEYLKLYDTALLTVWDTVAFMPGAQKLVAHLRAHGVPMALATGSRRVNYTNKTKPAHLRDFFGFFVDKVVCGDDKPAMKGKPEPDIFLRAATEKLGLDVGRPREPCSDAQRALREKVLVFEDGLPGMQAAKRAGMPVVWIPDSDTELEGAGAEEVDLLLKSLEDFVPEEWGLPPYET</sequence>
<dbReference type="Pfam" id="PF13419">
    <property type="entry name" value="HAD_2"/>
    <property type="match status" value="1"/>
</dbReference>
<dbReference type="Proteomes" id="UP001219525">
    <property type="component" value="Unassembled WGS sequence"/>
</dbReference>
<gene>
    <name evidence="1" type="ORF">GGX14DRAFT_702108</name>
</gene>
<dbReference type="InterPro" id="IPR041492">
    <property type="entry name" value="HAD_2"/>
</dbReference>
<dbReference type="SFLD" id="SFLDG01129">
    <property type="entry name" value="C1.5:_HAD__Beta-PGM__Phosphata"/>
    <property type="match status" value="1"/>
</dbReference>
<organism evidence="1 2">
    <name type="scientific">Mycena pura</name>
    <dbReference type="NCBI Taxonomy" id="153505"/>
    <lineage>
        <taxon>Eukaryota</taxon>
        <taxon>Fungi</taxon>
        <taxon>Dikarya</taxon>
        <taxon>Basidiomycota</taxon>
        <taxon>Agaricomycotina</taxon>
        <taxon>Agaricomycetes</taxon>
        <taxon>Agaricomycetidae</taxon>
        <taxon>Agaricales</taxon>
        <taxon>Marasmiineae</taxon>
        <taxon>Mycenaceae</taxon>
        <taxon>Mycena</taxon>
    </lineage>
</organism>
<dbReference type="SUPFAM" id="SSF56784">
    <property type="entry name" value="HAD-like"/>
    <property type="match status" value="1"/>
</dbReference>
<dbReference type="InterPro" id="IPR023198">
    <property type="entry name" value="PGP-like_dom2"/>
</dbReference>
<dbReference type="Gene3D" id="1.10.150.240">
    <property type="entry name" value="Putative phosphatase, domain 2"/>
    <property type="match status" value="1"/>
</dbReference>
<accession>A0AAD6Y2R7</accession>